<feature type="region of interest" description="Disordered" evidence="1">
    <location>
        <begin position="243"/>
        <end position="282"/>
    </location>
</feature>
<feature type="compositionally biased region" description="Basic and acidic residues" evidence="1">
    <location>
        <begin position="255"/>
        <end position="264"/>
    </location>
</feature>
<dbReference type="EMBL" id="JAVIJP010000015">
    <property type="protein sequence ID" value="KAL3644383.1"/>
    <property type="molecule type" value="Genomic_DNA"/>
</dbReference>
<protein>
    <recommendedName>
        <fullName evidence="4">Replication factor A C-terminal domain-containing protein</fullName>
    </recommendedName>
</protein>
<gene>
    <name evidence="2" type="ORF">CASFOL_012315</name>
</gene>
<evidence type="ECO:0000256" key="1">
    <source>
        <dbReference type="SAM" id="MobiDB-lite"/>
    </source>
</evidence>
<keyword evidence="3" id="KW-1185">Reference proteome</keyword>
<name>A0ABD3DQ03_9LAMI</name>
<feature type="compositionally biased region" description="Acidic residues" evidence="1">
    <location>
        <begin position="243"/>
        <end position="253"/>
    </location>
</feature>
<evidence type="ECO:0000313" key="3">
    <source>
        <dbReference type="Proteomes" id="UP001632038"/>
    </source>
</evidence>
<comment type="caution">
    <text evidence="2">The sequence shown here is derived from an EMBL/GenBank/DDBJ whole genome shotgun (WGS) entry which is preliminary data.</text>
</comment>
<organism evidence="2 3">
    <name type="scientific">Castilleja foliolosa</name>
    <dbReference type="NCBI Taxonomy" id="1961234"/>
    <lineage>
        <taxon>Eukaryota</taxon>
        <taxon>Viridiplantae</taxon>
        <taxon>Streptophyta</taxon>
        <taxon>Embryophyta</taxon>
        <taxon>Tracheophyta</taxon>
        <taxon>Spermatophyta</taxon>
        <taxon>Magnoliopsida</taxon>
        <taxon>eudicotyledons</taxon>
        <taxon>Gunneridae</taxon>
        <taxon>Pentapetalae</taxon>
        <taxon>asterids</taxon>
        <taxon>lamiids</taxon>
        <taxon>Lamiales</taxon>
        <taxon>Orobanchaceae</taxon>
        <taxon>Pedicularideae</taxon>
        <taxon>Castillejinae</taxon>
        <taxon>Castilleja</taxon>
    </lineage>
</organism>
<evidence type="ECO:0000313" key="2">
    <source>
        <dbReference type="EMBL" id="KAL3644383.1"/>
    </source>
</evidence>
<dbReference type="Proteomes" id="UP001632038">
    <property type="component" value="Unassembled WGS sequence"/>
</dbReference>
<evidence type="ECO:0008006" key="4">
    <source>
        <dbReference type="Google" id="ProtNLM"/>
    </source>
</evidence>
<proteinExistence type="predicted"/>
<feature type="compositionally biased region" description="Acidic residues" evidence="1">
    <location>
        <begin position="268"/>
        <end position="279"/>
    </location>
</feature>
<accession>A0ABD3DQ03</accession>
<dbReference type="AlphaFoldDB" id="A0ABD3DQ03"/>
<sequence length="311" mass="36140">MHKFRDLFEISNDINVDNVQLLDVIGRVVSYQKPTFVPKLSTRRMGFRIANTYEWRQMTPDVSASQNTMIVEEFNDVYALFKNSSADVKLTELHEKNKYWVVDATIAQIETKEDLWYPSCRNCFKKMPRDPRNRRCFICGEENFSENFRTEKSTRVIPQEIIDSLVDRRVLFEVKCPANKVNKDVPQFTVSRVVVDEEIFEMYAANYTPSKGSTTKCKNVVNVVDNEVCSRLSKGKQKVDCEDELENETDIEDGTNQRDEKDIVDSEQNLEDEKEDCADDMSLKDLKEKKSSGYDAKCTSKNKKLKVKHDK</sequence>
<reference evidence="3" key="1">
    <citation type="journal article" date="2024" name="IScience">
        <title>Strigolactones Initiate the Formation of Haustorium-like Structures in Castilleja.</title>
        <authorList>
            <person name="Buerger M."/>
            <person name="Peterson D."/>
            <person name="Chory J."/>
        </authorList>
    </citation>
    <scope>NUCLEOTIDE SEQUENCE [LARGE SCALE GENOMIC DNA]</scope>
</reference>